<evidence type="ECO:0000256" key="5">
    <source>
        <dbReference type="ARBA" id="ARBA00022525"/>
    </source>
</evidence>
<dbReference type="GO" id="GO:0004557">
    <property type="term" value="F:alpha-galactosidase activity"/>
    <property type="evidence" value="ECO:0007669"/>
    <property type="project" value="UniProtKB-EC"/>
</dbReference>
<dbReference type="PROSITE" id="PS00512">
    <property type="entry name" value="ALPHA_GALACTOSIDASE"/>
    <property type="match status" value="1"/>
</dbReference>
<comment type="similarity">
    <text evidence="4 10">Belongs to the glycosyl hydrolase 27 family.</text>
</comment>
<proteinExistence type="inferred from homology"/>
<dbReference type="GO" id="GO:0005975">
    <property type="term" value="P:carbohydrate metabolic process"/>
    <property type="evidence" value="ECO:0007669"/>
    <property type="project" value="InterPro"/>
</dbReference>
<dbReference type="OrthoDB" id="5795902at2759"/>
<keyword evidence="5" id="KW-0964">Secreted</keyword>
<dbReference type="InterPro" id="IPR017853">
    <property type="entry name" value="GH"/>
</dbReference>
<evidence type="ECO:0000256" key="6">
    <source>
        <dbReference type="ARBA" id="ARBA00022729"/>
    </source>
</evidence>
<feature type="signal peptide" evidence="11">
    <location>
        <begin position="1"/>
        <end position="23"/>
    </location>
</feature>
<dbReference type="Pfam" id="PF17801">
    <property type="entry name" value="Melibiase_C"/>
    <property type="match status" value="1"/>
</dbReference>
<keyword evidence="9 10" id="KW-0326">Glycosidase</keyword>
<evidence type="ECO:0000256" key="4">
    <source>
        <dbReference type="ARBA" id="ARBA00009743"/>
    </source>
</evidence>
<dbReference type="InterPro" id="IPR013785">
    <property type="entry name" value="Aldolase_TIM"/>
</dbReference>
<dbReference type="PANTHER" id="PTHR11452:SF61">
    <property type="entry name" value="ALPHA-GALACTOSIDASE B-RELATED"/>
    <property type="match status" value="1"/>
</dbReference>
<comment type="catalytic activity">
    <reaction evidence="1 10">
        <text>Hydrolysis of terminal, non-reducing alpha-D-galactose residues in alpha-D-galactosides, including galactose oligosaccharides, galactomannans and galactolipids.</text>
        <dbReference type="EC" id="3.2.1.22"/>
    </reaction>
</comment>
<comment type="function">
    <text evidence="2">Hydrolyzes a variety of simple alpha-D-galactoside as well as more complex molecules such as oligosaccharides and polysaccharides.</text>
</comment>
<feature type="chain" id="PRO_5015423733" description="Alpha-galactosidase" evidence="11">
    <location>
        <begin position="24"/>
        <end position="440"/>
    </location>
</feature>
<keyword evidence="6 11" id="KW-0732">Signal</keyword>
<dbReference type="GO" id="GO:0005576">
    <property type="term" value="C:extracellular region"/>
    <property type="evidence" value="ECO:0007669"/>
    <property type="project" value="UniProtKB-SubCell"/>
</dbReference>
<comment type="caution">
    <text evidence="13">The sequence shown here is derived from an EMBL/GenBank/DDBJ whole genome shotgun (WGS) entry which is preliminary data.</text>
</comment>
<keyword evidence="7 10" id="KW-0378">Hydrolase</keyword>
<evidence type="ECO:0000256" key="1">
    <source>
        <dbReference type="ARBA" id="ARBA00001255"/>
    </source>
</evidence>
<dbReference type="EC" id="3.2.1.22" evidence="10"/>
<dbReference type="CDD" id="cd14792">
    <property type="entry name" value="GH27"/>
    <property type="match status" value="1"/>
</dbReference>
<keyword evidence="14" id="KW-1185">Reference proteome</keyword>
<dbReference type="Gene3D" id="3.20.20.70">
    <property type="entry name" value="Aldolase class I"/>
    <property type="match status" value="1"/>
</dbReference>
<keyword evidence="10" id="KW-1015">Disulfide bond</keyword>
<dbReference type="PRINTS" id="PR00740">
    <property type="entry name" value="GLHYDRLASE27"/>
</dbReference>
<evidence type="ECO:0000256" key="3">
    <source>
        <dbReference type="ARBA" id="ARBA00004613"/>
    </source>
</evidence>
<feature type="domain" description="Alpha galactosidase C-terminal" evidence="12">
    <location>
        <begin position="360"/>
        <end position="431"/>
    </location>
</feature>
<evidence type="ECO:0000256" key="7">
    <source>
        <dbReference type="ARBA" id="ARBA00022801"/>
    </source>
</evidence>
<dbReference type="Gene3D" id="2.60.40.1180">
    <property type="entry name" value="Golgi alpha-mannosidase II"/>
    <property type="match status" value="1"/>
</dbReference>
<evidence type="ECO:0000256" key="9">
    <source>
        <dbReference type="ARBA" id="ARBA00023295"/>
    </source>
</evidence>
<dbReference type="InterPro" id="IPR002241">
    <property type="entry name" value="Glyco_hydro_27"/>
</dbReference>
<evidence type="ECO:0000259" key="12">
    <source>
        <dbReference type="Pfam" id="PF17801"/>
    </source>
</evidence>
<protein>
    <recommendedName>
        <fullName evidence="10">Alpha-galactosidase</fullName>
        <ecNumber evidence="10">3.2.1.22</ecNumber>
    </recommendedName>
    <alternativeName>
        <fullName evidence="10">Melibiase</fullName>
    </alternativeName>
</protein>
<name>A0A2S4KZF9_9HYPO</name>
<keyword evidence="8" id="KW-0325">Glycoprotein</keyword>
<dbReference type="InterPro" id="IPR000111">
    <property type="entry name" value="Glyco_hydro_27/36_CS"/>
</dbReference>
<dbReference type="InterPro" id="IPR013780">
    <property type="entry name" value="Glyco_hydro_b"/>
</dbReference>
<comment type="subcellular location">
    <subcellularLocation>
        <location evidence="3">Secreted</location>
    </subcellularLocation>
</comment>
<evidence type="ECO:0000256" key="2">
    <source>
        <dbReference type="ARBA" id="ARBA00003969"/>
    </source>
</evidence>
<dbReference type="SUPFAM" id="SSF51011">
    <property type="entry name" value="Glycosyl hydrolase domain"/>
    <property type="match status" value="1"/>
</dbReference>
<evidence type="ECO:0000313" key="14">
    <source>
        <dbReference type="Proteomes" id="UP000237481"/>
    </source>
</evidence>
<dbReference type="AlphaFoldDB" id="A0A2S4KZF9"/>
<organism evidence="13 14">
    <name type="scientific">Tolypocladium paradoxum</name>
    <dbReference type="NCBI Taxonomy" id="94208"/>
    <lineage>
        <taxon>Eukaryota</taxon>
        <taxon>Fungi</taxon>
        <taxon>Dikarya</taxon>
        <taxon>Ascomycota</taxon>
        <taxon>Pezizomycotina</taxon>
        <taxon>Sordariomycetes</taxon>
        <taxon>Hypocreomycetidae</taxon>
        <taxon>Hypocreales</taxon>
        <taxon>Ophiocordycipitaceae</taxon>
        <taxon>Tolypocladium</taxon>
    </lineage>
</organism>
<dbReference type="Pfam" id="PF16499">
    <property type="entry name" value="Melibiase_2"/>
    <property type="match status" value="2"/>
</dbReference>
<dbReference type="STRING" id="94208.A0A2S4KZF9"/>
<dbReference type="PANTHER" id="PTHR11452">
    <property type="entry name" value="ALPHA-GALACTOSIDASE/ALPHA-N-ACETYLGALACTOSAMINIDASE"/>
    <property type="match status" value="1"/>
</dbReference>
<evidence type="ECO:0000256" key="10">
    <source>
        <dbReference type="RuleBase" id="RU361168"/>
    </source>
</evidence>
<dbReference type="EMBL" id="PKSG01000434">
    <property type="protein sequence ID" value="POR35564.1"/>
    <property type="molecule type" value="Genomic_DNA"/>
</dbReference>
<evidence type="ECO:0000256" key="8">
    <source>
        <dbReference type="ARBA" id="ARBA00023180"/>
    </source>
</evidence>
<dbReference type="SUPFAM" id="SSF51445">
    <property type="entry name" value="(Trans)glycosidases"/>
    <property type="match status" value="1"/>
</dbReference>
<sequence>MKSRMSWNRPPIWILPFVAVAQAIVMPDGRTGKLPTLGWNSWNMYHCDITEDKFMSAARKLVDAGLNDAGYNYINIDDCWSMKGGRVDGHIAVNKTRFPDGIDGLARKMHDMDLKLGIYSSAGFATCAGYPASLEHEDVDAADFGAWGIDYLKYDNCNIPDNWKDEYVSCNSDFVDKGSNGTCTSSTTPNLAPEGYDWSKSKSAERFNRMRDALKKQTREIIYNLCIWGTADVFSWGNDTAISWRMSNDIHPNWGSFMDILNINSFKLNSVNFWSHNDADMLEVGNGDLTSAETRSHFALWAAMKSPLVIGTDINALSQESIDVLKNKYLLSFNQDHTHGAPATPYKWGINPNWTYNSSHPAEYWAGASKNGHLVLMLNTLGHKVSKTAKWSEIPGLGACSHKVTDVWTGKDLGCLKEFKTAVDAHDTAAILVSKEGCKN</sequence>
<gene>
    <name evidence="13" type="ORF">TPAR_04249</name>
</gene>
<reference evidence="13 14" key="1">
    <citation type="submission" date="2018-01" db="EMBL/GenBank/DDBJ databases">
        <title>Harnessing the power of phylogenomics to disentangle the directionality and signatures of interkingdom host jumping in the parasitic fungal genus Tolypocladium.</title>
        <authorList>
            <person name="Quandt C.A."/>
            <person name="Patterson W."/>
            <person name="Spatafora J.W."/>
        </authorList>
    </citation>
    <scope>NUCLEOTIDE SEQUENCE [LARGE SCALE GENOMIC DNA]</scope>
    <source>
        <strain evidence="13 14">NRBC 100945</strain>
    </source>
</reference>
<evidence type="ECO:0000256" key="11">
    <source>
        <dbReference type="SAM" id="SignalP"/>
    </source>
</evidence>
<evidence type="ECO:0000313" key="13">
    <source>
        <dbReference type="EMBL" id="POR35564.1"/>
    </source>
</evidence>
<dbReference type="Proteomes" id="UP000237481">
    <property type="component" value="Unassembled WGS sequence"/>
</dbReference>
<accession>A0A2S4KZF9</accession>
<dbReference type="InterPro" id="IPR041233">
    <property type="entry name" value="Melibiase_C"/>
</dbReference>